<gene>
    <name evidence="1" type="ORF">DLJ74_14235</name>
</gene>
<dbReference type="AlphaFoldDB" id="A0A317KW15"/>
<protein>
    <submittedName>
        <fullName evidence="1">Uncharacterized protein</fullName>
    </submittedName>
</protein>
<comment type="caution">
    <text evidence="1">The sequence shown here is derived from an EMBL/GenBank/DDBJ whole genome shotgun (WGS) entry which is preliminary data.</text>
</comment>
<dbReference type="OrthoDB" id="2721234at2"/>
<accession>A0A317KW15</accession>
<sequence length="72" mass="8141">MSIVSSQGDSITVVFVYQKNEQTEELTLHSAQLLALLNSKQVWIEAFHANLKVENTVWSYANGKVSLQVYLK</sequence>
<organism evidence="1 2">
    <name type="scientific">Gracilibacillus dipsosauri</name>
    <dbReference type="NCBI Taxonomy" id="178340"/>
    <lineage>
        <taxon>Bacteria</taxon>
        <taxon>Bacillati</taxon>
        <taxon>Bacillota</taxon>
        <taxon>Bacilli</taxon>
        <taxon>Bacillales</taxon>
        <taxon>Bacillaceae</taxon>
        <taxon>Gracilibacillus</taxon>
    </lineage>
</organism>
<evidence type="ECO:0000313" key="2">
    <source>
        <dbReference type="Proteomes" id="UP000245624"/>
    </source>
</evidence>
<evidence type="ECO:0000313" key="1">
    <source>
        <dbReference type="EMBL" id="PWU67615.1"/>
    </source>
</evidence>
<proteinExistence type="predicted"/>
<keyword evidence="2" id="KW-1185">Reference proteome</keyword>
<dbReference type="EMBL" id="QGTD01000013">
    <property type="protein sequence ID" value="PWU67615.1"/>
    <property type="molecule type" value="Genomic_DNA"/>
</dbReference>
<dbReference type="Proteomes" id="UP000245624">
    <property type="component" value="Unassembled WGS sequence"/>
</dbReference>
<name>A0A317KW15_9BACI</name>
<reference evidence="1 2" key="1">
    <citation type="submission" date="2018-05" db="EMBL/GenBank/DDBJ databases">
        <title>Genomic analysis of Gracilibacillus dipsosauri DD1 reveals novel features of a salt-tolerant amylase.</title>
        <authorList>
            <person name="Deutch C.E."/>
            <person name="Yang S."/>
        </authorList>
    </citation>
    <scope>NUCLEOTIDE SEQUENCE [LARGE SCALE GENOMIC DNA]</scope>
    <source>
        <strain evidence="1 2">DD1</strain>
    </source>
</reference>
<dbReference type="RefSeq" id="WP_054860623.1">
    <property type="nucleotide sequence ID" value="NZ_QGTD01000013.1"/>
</dbReference>